<keyword evidence="3" id="KW-1185">Reference proteome</keyword>
<dbReference type="EMBL" id="JAAABM010000002">
    <property type="protein sequence ID" value="KAF7679909.1"/>
    <property type="molecule type" value="Genomic_DNA"/>
</dbReference>
<comment type="caution">
    <text evidence="2">The sequence shown here is derived from an EMBL/GenBank/DDBJ whole genome shotgun (WGS) entry which is preliminary data.</text>
</comment>
<accession>A0A8H7EJ53</accession>
<dbReference type="GeneID" id="62199785"/>
<evidence type="ECO:0000313" key="2">
    <source>
        <dbReference type="EMBL" id="KAF7679909.1"/>
    </source>
</evidence>
<sequence>MFWEITEGEIAHHPSLTSLAQAIEEGCFLCRYLEDRLEYHDIDMKQPDPDRCTRWRVHENDPNWSVNDVRCFDVCSWDKGHSDHAEVQLQCFSLRSNFIRADPASSSEKNMDSSISIFSSFTGSDQTVSQIKKWLEICTSTHDSCGYQRKNLWMPSRLLQLCDLDKEPKVRLRSSSELESERYLTLSHCWGAKGSQKLQLTKETVEDFHRGIAVSTLQKTFQDMANVTARLGFRYFWVDCMCILQDDPEDWRRESSLMGTVYANSWLNISATWATDSSYGCFTHRDLSRDYLSVEEPTNGSERKKNWILTSTYDWSGQVEQAPVNERGWVLQERILSPRIAHFTGTQAAWECQKLQATETSPDGIILQQALYKQYRYNLAVDNSIKHDGHEDTEYYWSRILYKYTSCQLTFSTDRLIALSGIARKINESRPCDYMAGLWSKDLPHCLLWTYWDPSPQPKTYIAPSWSWASKSGEVISSGFADRDKSTAYMTVLDYAITLRNPEDPYGQITDAFIKVRARLGIARWNEMEFSKKQGEDVSIKLLVPDAHCGTGTSTSTLRFLEGAIVLDHDGDSDLEEAYFAGVSTNLGFPVEEVNKNESSKTTASQRDRYLGGLLLRRLPCSRFERVGLLRLDLHHNYDPCVDLPELDITII</sequence>
<gene>
    <name evidence="2" type="ORF">GT037_001560</name>
</gene>
<reference evidence="2" key="1">
    <citation type="submission" date="2020-01" db="EMBL/GenBank/DDBJ databases">
        <authorList>
            <person name="Feng Z.H.Z."/>
        </authorList>
    </citation>
    <scope>NUCLEOTIDE SEQUENCE</scope>
    <source>
        <strain evidence="2">CBS107.38</strain>
    </source>
</reference>
<reference evidence="2" key="2">
    <citation type="submission" date="2020-08" db="EMBL/GenBank/DDBJ databases">
        <title>Draft Genome Sequence of Cumin Blight Pathogen Alternaria burnsii.</title>
        <authorList>
            <person name="Feng Z."/>
        </authorList>
    </citation>
    <scope>NUCLEOTIDE SEQUENCE</scope>
    <source>
        <strain evidence="2">CBS107.38</strain>
    </source>
</reference>
<dbReference type="OrthoDB" id="3486565at2759"/>
<dbReference type="PANTHER" id="PTHR33112">
    <property type="entry name" value="DOMAIN PROTEIN, PUTATIVE-RELATED"/>
    <property type="match status" value="1"/>
</dbReference>
<name>A0A8H7EJ53_9PLEO</name>
<dbReference type="AlphaFoldDB" id="A0A8H7EJ53"/>
<feature type="domain" description="Heterokaryon incompatibility" evidence="1">
    <location>
        <begin position="183"/>
        <end position="333"/>
    </location>
</feature>
<dbReference type="Pfam" id="PF06985">
    <property type="entry name" value="HET"/>
    <property type="match status" value="1"/>
</dbReference>
<proteinExistence type="predicted"/>
<dbReference type="RefSeq" id="XP_038789899.1">
    <property type="nucleotide sequence ID" value="XM_038926607.1"/>
</dbReference>
<protein>
    <recommendedName>
        <fullName evidence="1">Heterokaryon incompatibility domain-containing protein</fullName>
    </recommendedName>
</protein>
<dbReference type="Proteomes" id="UP000596902">
    <property type="component" value="Unassembled WGS sequence"/>
</dbReference>
<dbReference type="InterPro" id="IPR010730">
    <property type="entry name" value="HET"/>
</dbReference>
<evidence type="ECO:0000313" key="3">
    <source>
        <dbReference type="Proteomes" id="UP000596902"/>
    </source>
</evidence>
<organism evidence="2 3">
    <name type="scientific">Alternaria burnsii</name>
    <dbReference type="NCBI Taxonomy" id="1187904"/>
    <lineage>
        <taxon>Eukaryota</taxon>
        <taxon>Fungi</taxon>
        <taxon>Dikarya</taxon>
        <taxon>Ascomycota</taxon>
        <taxon>Pezizomycotina</taxon>
        <taxon>Dothideomycetes</taxon>
        <taxon>Pleosporomycetidae</taxon>
        <taxon>Pleosporales</taxon>
        <taxon>Pleosporineae</taxon>
        <taxon>Pleosporaceae</taxon>
        <taxon>Alternaria</taxon>
        <taxon>Alternaria sect. Alternaria</taxon>
    </lineage>
</organism>
<evidence type="ECO:0000259" key="1">
    <source>
        <dbReference type="Pfam" id="PF06985"/>
    </source>
</evidence>
<dbReference type="PANTHER" id="PTHR33112:SF15">
    <property type="entry name" value="HETEROKARYON INCOMPATIBILITY DOMAIN-CONTAINING PROTEIN"/>
    <property type="match status" value="1"/>
</dbReference>